<dbReference type="OrthoDB" id="956952at2"/>
<dbReference type="KEGG" id="fpal:HYN49_08875"/>
<dbReference type="PANTHER" id="PTHR43280:SF32">
    <property type="entry name" value="TRANSCRIPTIONAL REGULATORY PROTEIN"/>
    <property type="match status" value="1"/>
</dbReference>
<proteinExistence type="predicted"/>
<dbReference type="InterPro" id="IPR018060">
    <property type="entry name" value="HTH_AraC"/>
</dbReference>
<keyword evidence="3" id="KW-0804">Transcription</keyword>
<feature type="domain" description="HTH araC/xylS-type" evidence="4">
    <location>
        <begin position="16"/>
        <end position="122"/>
    </location>
</feature>
<dbReference type="RefSeq" id="WP_108903781.1">
    <property type="nucleotide sequence ID" value="NZ_CP029187.1"/>
</dbReference>
<keyword evidence="6" id="KW-1185">Reference proteome</keyword>
<gene>
    <name evidence="5" type="ORF">HYN49_08875</name>
</gene>
<dbReference type="PROSITE" id="PS01124">
    <property type="entry name" value="HTH_ARAC_FAMILY_2"/>
    <property type="match status" value="1"/>
</dbReference>
<dbReference type="Pfam" id="PF12833">
    <property type="entry name" value="HTH_18"/>
    <property type="match status" value="1"/>
</dbReference>
<sequence>MPIPLKILSRKDEITADFIKIYEAHLSELFAGKVNYRMSSSKFAEKLFIHPGHLTNTIKLTTGKSPCDWMEHGILDEAQRLLRETHLPIAEIAMVFAYDEPTNFIKFFKGMCGMTPLQYRKSVQSQSQ</sequence>
<dbReference type="GO" id="GO:0003700">
    <property type="term" value="F:DNA-binding transcription factor activity"/>
    <property type="evidence" value="ECO:0007669"/>
    <property type="project" value="InterPro"/>
</dbReference>
<dbReference type="Gene3D" id="1.10.10.60">
    <property type="entry name" value="Homeodomain-like"/>
    <property type="match status" value="1"/>
</dbReference>
<organism evidence="5 6">
    <name type="scientific">Flavobacterium pallidum</name>
    <dbReference type="NCBI Taxonomy" id="2172098"/>
    <lineage>
        <taxon>Bacteria</taxon>
        <taxon>Pseudomonadati</taxon>
        <taxon>Bacteroidota</taxon>
        <taxon>Flavobacteriia</taxon>
        <taxon>Flavobacteriales</taxon>
        <taxon>Flavobacteriaceae</taxon>
        <taxon>Flavobacterium</taxon>
    </lineage>
</organism>
<dbReference type="InterPro" id="IPR009057">
    <property type="entry name" value="Homeodomain-like_sf"/>
</dbReference>
<evidence type="ECO:0000256" key="1">
    <source>
        <dbReference type="ARBA" id="ARBA00023015"/>
    </source>
</evidence>
<name>A0A2S1SHZ3_9FLAO</name>
<dbReference type="SMART" id="SM00342">
    <property type="entry name" value="HTH_ARAC"/>
    <property type="match status" value="1"/>
</dbReference>
<protein>
    <submittedName>
        <fullName evidence="5">AraC family transcriptional regulator</fullName>
    </submittedName>
</protein>
<dbReference type="AlphaFoldDB" id="A0A2S1SHZ3"/>
<accession>A0A2S1SHZ3</accession>
<evidence type="ECO:0000313" key="6">
    <source>
        <dbReference type="Proteomes" id="UP000244937"/>
    </source>
</evidence>
<reference evidence="5 6" key="1">
    <citation type="submission" date="2018-05" db="EMBL/GenBank/DDBJ databases">
        <title>Genome sequencing of Flavobacterium sp. HYN0049.</title>
        <authorList>
            <person name="Yi H."/>
            <person name="Baek C."/>
        </authorList>
    </citation>
    <scope>NUCLEOTIDE SEQUENCE [LARGE SCALE GENOMIC DNA]</scope>
    <source>
        <strain evidence="5 6">HYN0049</strain>
    </source>
</reference>
<keyword evidence="2" id="KW-0238">DNA-binding</keyword>
<dbReference type="SUPFAM" id="SSF46689">
    <property type="entry name" value="Homeodomain-like"/>
    <property type="match status" value="1"/>
</dbReference>
<evidence type="ECO:0000313" key="5">
    <source>
        <dbReference type="EMBL" id="AWI26001.1"/>
    </source>
</evidence>
<evidence type="ECO:0000256" key="3">
    <source>
        <dbReference type="ARBA" id="ARBA00023163"/>
    </source>
</evidence>
<dbReference type="PANTHER" id="PTHR43280">
    <property type="entry name" value="ARAC-FAMILY TRANSCRIPTIONAL REGULATOR"/>
    <property type="match status" value="1"/>
</dbReference>
<dbReference type="Proteomes" id="UP000244937">
    <property type="component" value="Chromosome"/>
</dbReference>
<evidence type="ECO:0000259" key="4">
    <source>
        <dbReference type="PROSITE" id="PS01124"/>
    </source>
</evidence>
<evidence type="ECO:0000256" key="2">
    <source>
        <dbReference type="ARBA" id="ARBA00023125"/>
    </source>
</evidence>
<keyword evidence="1" id="KW-0805">Transcription regulation</keyword>
<dbReference type="GO" id="GO:0043565">
    <property type="term" value="F:sequence-specific DNA binding"/>
    <property type="evidence" value="ECO:0007669"/>
    <property type="project" value="InterPro"/>
</dbReference>
<dbReference type="EMBL" id="CP029187">
    <property type="protein sequence ID" value="AWI26001.1"/>
    <property type="molecule type" value="Genomic_DNA"/>
</dbReference>